<evidence type="ECO:0000259" key="1">
    <source>
        <dbReference type="SMART" id="SM00256"/>
    </source>
</evidence>
<dbReference type="CDD" id="cd22162">
    <property type="entry name" value="F-box_AtSKIP3-like"/>
    <property type="match status" value="1"/>
</dbReference>
<dbReference type="PANTHER" id="PTHR31960">
    <property type="entry name" value="F-BOX PROTEIN PP2-A15"/>
    <property type="match status" value="1"/>
</dbReference>
<dbReference type="AlphaFoldDB" id="A0A7G2DQC2"/>
<reference evidence="2 3" key="1">
    <citation type="submission" date="2020-09" db="EMBL/GenBank/DDBJ databases">
        <authorList>
            <person name="Ashkenazy H."/>
        </authorList>
    </citation>
    <scope>NUCLEOTIDE SEQUENCE [LARGE SCALE GENOMIC DNA]</scope>
    <source>
        <strain evidence="3">cv. Cdm-0</strain>
    </source>
</reference>
<dbReference type="InterPro" id="IPR025886">
    <property type="entry name" value="PP2-like"/>
</dbReference>
<dbReference type="EMBL" id="LR881466">
    <property type="protein sequence ID" value="CAD5312539.1"/>
    <property type="molecule type" value="Genomic_DNA"/>
</dbReference>
<evidence type="ECO:0000313" key="2">
    <source>
        <dbReference type="EMBL" id="CAD5312539.1"/>
    </source>
</evidence>
<dbReference type="Pfam" id="PF00646">
    <property type="entry name" value="F-box"/>
    <property type="match status" value="1"/>
</dbReference>
<feature type="domain" description="F-box" evidence="1">
    <location>
        <begin position="31"/>
        <end position="71"/>
    </location>
</feature>
<proteinExistence type="predicted"/>
<evidence type="ECO:0000313" key="3">
    <source>
        <dbReference type="Proteomes" id="UP000516314"/>
    </source>
</evidence>
<gene>
    <name evidence="2" type="ORF">AT9943_LOCUS1082</name>
</gene>
<dbReference type="SUPFAM" id="SSF81383">
    <property type="entry name" value="F-box domain"/>
    <property type="match status" value="1"/>
</dbReference>
<sequence>MGVAHSDLHNDLSSSSCFGDWNILKPGLGDLPEACVAIIVENLDPVEICRFSKLNRAFRGASWADCVWESKLPQNYRDVLEKILGGFPENLQKRHLYAFLSRINSFDDATKVRSSHTLSLSVSSFSRFICIDDRRYWSHIPTDESRFSSVAYLQQIWWFEVDGEIDFPFPVGTYSIFFRLQLGRSGKWFGRRVCNTEQVHGWDIKPVRFQLWTEDGQYSSSQCMLTERGNWIHYHAGDFVVRESNRSSTKIKFSMTQIDCTHTKGGLSLDSVVVYPSSCKDQLKRF</sequence>
<dbReference type="Pfam" id="PF14299">
    <property type="entry name" value="PP2"/>
    <property type="match status" value="1"/>
</dbReference>
<protein>
    <submittedName>
        <fullName evidence="2">(thale cress) hypothetical protein</fullName>
    </submittedName>
</protein>
<dbReference type="Proteomes" id="UP000516314">
    <property type="component" value="Chromosome 1"/>
</dbReference>
<dbReference type="InterPro" id="IPR001810">
    <property type="entry name" value="F-box_dom"/>
</dbReference>
<name>A0A7G2DQC2_ARATH</name>
<dbReference type="InterPro" id="IPR036047">
    <property type="entry name" value="F-box-like_dom_sf"/>
</dbReference>
<accession>A0A7G2DQC2</accession>
<dbReference type="SMART" id="SM00256">
    <property type="entry name" value="FBOX"/>
    <property type="match status" value="1"/>
</dbReference>
<organism evidence="2 3">
    <name type="scientific">Arabidopsis thaliana</name>
    <name type="common">Mouse-ear cress</name>
    <dbReference type="NCBI Taxonomy" id="3702"/>
    <lineage>
        <taxon>Eukaryota</taxon>
        <taxon>Viridiplantae</taxon>
        <taxon>Streptophyta</taxon>
        <taxon>Embryophyta</taxon>
        <taxon>Tracheophyta</taxon>
        <taxon>Spermatophyta</taxon>
        <taxon>Magnoliopsida</taxon>
        <taxon>eudicotyledons</taxon>
        <taxon>Gunneridae</taxon>
        <taxon>Pentapetalae</taxon>
        <taxon>rosids</taxon>
        <taxon>malvids</taxon>
        <taxon>Brassicales</taxon>
        <taxon>Brassicaceae</taxon>
        <taxon>Camelineae</taxon>
        <taxon>Arabidopsis</taxon>
    </lineage>
</organism>
<dbReference type="PANTHER" id="PTHR31960:SF22">
    <property type="entry name" value="F-BOX PROTEIN PP2-A12"/>
    <property type="match status" value="1"/>
</dbReference>